<keyword evidence="2" id="KW-1185">Reference proteome</keyword>
<reference evidence="1" key="2">
    <citation type="submission" date="2020-05" db="UniProtKB">
        <authorList>
            <consortium name="EnsemblMetazoa"/>
        </authorList>
    </citation>
    <scope>IDENTIFICATION</scope>
    <source>
        <strain evidence="1">IAEA</strain>
    </source>
</reference>
<dbReference type="EnsemblMetazoa" id="GBRI009629-RA">
    <property type="protein sequence ID" value="GBRI009629-PA"/>
    <property type="gene ID" value="GBRI009629"/>
</dbReference>
<evidence type="ECO:0000313" key="2">
    <source>
        <dbReference type="Proteomes" id="UP000091820"/>
    </source>
</evidence>
<protein>
    <submittedName>
        <fullName evidence="1">Uncharacterized protein</fullName>
    </submittedName>
</protein>
<proteinExistence type="predicted"/>
<dbReference type="VEuPathDB" id="VectorBase:GBRI009629"/>
<reference evidence="2" key="1">
    <citation type="submission" date="2014-03" db="EMBL/GenBank/DDBJ databases">
        <authorList>
            <person name="Aksoy S."/>
            <person name="Warren W."/>
            <person name="Wilson R.K."/>
        </authorList>
    </citation>
    <scope>NUCLEOTIDE SEQUENCE [LARGE SCALE GENOMIC DNA]</scope>
    <source>
        <strain evidence="2">IAEA</strain>
    </source>
</reference>
<accession>A0A1A9W817</accession>
<sequence length="67" mass="8303">MKQILYMKSSMIFKQKPASVIVHTLRYRLCTTRHRFMSYLPRPLPLTTEPYHHHRHHCQRYRQNSHN</sequence>
<dbReference type="Proteomes" id="UP000091820">
    <property type="component" value="Unassembled WGS sequence"/>
</dbReference>
<name>A0A1A9W817_9MUSC</name>
<organism evidence="1 2">
    <name type="scientific">Glossina brevipalpis</name>
    <dbReference type="NCBI Taxonomy" id="37001"/>
    <lineage>
        <taxon>Eukaryota</taxon>
        <taxon>Metazoa</taxon>
        <taxon>Ecdysozoa</taxon>
        <taxon>Arthropoda</taxon>
        <taxon>Hexapoda</taxon>
        <taxon>Insecta</taxon>
        <taxon>Pterygota</taxon>
        <taxon>Neoptera</taxon>
        <taxon>Endopterygota</taxon>
        <taxon>Diptera</taxon>
        <taxon>Brachycera</taxon>
        <taxon>Muscomorpha</taxon>
        <taxon>Hippoboscoidea</taxon>
        <taxon>Glossinidae</taxon>
        <taxon>Glossina</taxon>
    </lineage>
</organism>
<evidence type="ECO:0000313" key="1">
    <source>
        <dbReference type="EnsemblMetazoa" id="GBRI009629-PA"/>
    </source>
</evidence>
<dbReference type="AlphaFoldDB" id="A0A1A9W817"/>